<reference evidence="2" key="1">
    <citation type="submission" date="2019-09" db="EMBL/GenBank/DDBJ databases">
        <title>Draft genome information of white flower Hibiscus syriacus.</title>
        <authorList>
            <person name="Kim Y.-M."/>
        </authorList>
    </citation>
    <scope>NUCLEOTIDE SEQUENCE [LARGE SCALE GENOMIC DNA]</scope>
    <source>
        <strain evidence="2">YM2019G1</strain>
    </source>
</reference>
<sequence>MSDYLPVEVIIDVLKWLPVEFLVKFRSVCKTWNRLFCDPSFVSAHYQASLSRPPNNTPLLLIRSSKNIEDYYFLNYDNDGFDEFKQFPFHVFQRVSHFMDVGSCNGLICLLSWNRDVMNFVLWNPSIQKYVSLPPPIIVFGQRSKFGLGFDSRTNDYKLLIVGVEKDGNLIQPCLFSVNENCWRRVAAIAPNYEVEGCISPAFVKGAFHWLGYHERNDGAFSNKILGFDFSAEEFFEINLPESLIGLCPSDLSIMNYGESSIAVLFRVNFESNECWMMKEYGVVESWTKVFVFQTFRGWYPPTLAFRNNGEVILRVGFGEIALHDLNCQAIEPRGVKIGDFLLSVSNYVESLALLDKGVDVRSFSDYAIDSSGYLFLKNA</sequence>
<protein>
    <recommendedName>
        <fullName evidence="1">F-box domain-containing protein</fullName>
    </recommendedName>
</protein>
<dbReference type="Gene3D" id="1.20.1280.50">
    <property type="match status" value="1"/>
</dbReference>
<name>A0A6A2YYB6_HIBSY</name>
<dbReference type="PANTHER" id="PTHR31672">
    <property type="entry name" value="BNACNNG10540D PROTEIN"/>
    <property type="match status" value="1"/>
</dbReference>
<dbReference type="PROSITE" id="PS50181">
    <property type="entry name" value="FBOX"/>
    <property type="match status" value="1"/>
</dbReference>
<dbReference type="NCBIfam" id="TIGR01640">
    <property type="entry name" value="F_box_assoc_1"/>
    <property type="match status" value="1"/>
</dbReference>
<gene>
    <name evidence="2" type="ORF">F3Y22_tig00111146pilonHSYRG00044</name>
</gene>
<dbReference type="InterPro" id="IPR001810">
    <property type="entry name" value="F-box_dom"/>
</dbReference>
<dbReference type="Pfam" id="PF07734">
    <property type="entry name" value="FBA_1"/>
    <property type="match status" value="1"/>
</dbReference>
<feature type="domain" description="F-box" evidence="1">
    <location>
        <begin position="1"/>
        <end position="49"/>
    </location>
</feature>
<accession>A0A6A2YYB6</accession>
<dbReference type="InterPro" id="IPR017451">
    <property type="entry name" value="F-box-assoc_interact_dom"/>
</dbReference>
<dbReference type="Proteomes" id="UP000436088">
    <property type="component" value="Unassembled WGS sequence"/>
</dbReference>
<dbReference type="InterPro" id="IPR050796">
    <property type="entry name" value="SCF_F-box_component"/>
</dbReference>
<dbReference type="EMBL" id="VEPZ02001246">
    <property type="protein sequence ID" value="KAE8684280.1"/>
    <property type="molecule type" value="Genomic_DNA"/>
</dbReference>
<dbReference type="SMART" id="SM00256">
    <property type="entry name" value="FBOX"/>
    <property type="match status" value="1"/>
</dbReference>
<evidence type="ECO:0000313" key="3">
    <source>
        <dbReference type="Proteomes" id="UP000436088"/>
    </source>
</evidence>
<dbReference type="InterPro" id="IPR036047">
    <property type="entry name" value="F-box-like_dom_sf"/>
</dbReference>
<dbReference type="Pfam" id="PF00646">
    <property type="entry name" value="F-box"/>
    <property type="match status" value="1"/>
</dbReference>
<dbReference type="InterPro" id="IPR006527">
    <property type="entry name" value="F-box-assoc_dom_typ1"/>
</dbReference>
<evidence type="ECO:0000259" key="1">
    <source>
        <dbReference type="PROSITE" id="PS50181"/>
    </source>
</evidence>
<dbReference type="SUPFAM" id="SSF81383">
    <property type="entry name" value="F-box domain"/>
    <property type="match status" value="1"/>
</dbReference>
<evidence type="ECO:0000313" key="2">
    <source>
        <dbReference type="EMBL" id="KAE8684280.1"/>
    </source>
</evidence>
<dbReference type="PANTHER" id="PTHR31672:SF10">
    <property type="entry name" value="F-BOX DOMAIN-CONTAINING PROTEIN"/>
    <property type="match status" value="1"/>
</dbReference>
<comment type="caution">
    <text evidence="2">The sequence shown here is derived from an EMBL/GenBank/DDBJ whole genome shotgun (WGS) entry which is preliminary data.</text>
</comment>
<dbReference type="CDD" id="cd22157">
    <property type="entry name" value="F-box_AtFBW1-like"/>
    <property type="match status" value="1"/>
</dbReference>
<dbReference type="AlphaFoldDB" id="A0A6A2YYB6"/>
<keyword evidence="3" id="KW-1185">Reference proteome</keyword>
<organism evidence="2 3">
    <name type="scientific">Hibiscus syriacus</name>
    <name type="common">Rose of Sharon</name>
    <dbReference type="NCBI Taxonomy" id="106335"/>
    <lineage>
        <taxon>Eukaryota</taxon>
        <taxon>Viridiplantae</taxon>
        <taxon>Streptophyta</taxon>
        <taxon>Embryophyta</taxon>
        <taxon>Tracheophyta</taxon>
        <taxon>Spermatophyta</taxon>
        <taxon>Magnoliopsida</taxon>
        <taxon>eudicotyledons</taxon>
        <taxon>Gunneridae</taxon>
        <taxon>Pentapetalae</taxon>
        <taxon>rosids</taxon>
        <taxon>malvids</taxon>
        <taxon>Malvales</taxon>
        <taxon>Malvaceae</taxon>
        <taxon>Malvoideae</taxon>
        <taxon>Hibiscus</taxon>
    </lineage>
</organism>
<proteinExistence type="predicted"/>